<dbReference type="EMBL" id="BLYL01000003">
    <property type="protein sequence ID" value="GFO93759.1"/>
    <property type="molecule type" value="Genomic_DNA"/>
</dbReference>
<reference evidence="2" key="1">
    <citation type="submission" date="2020-06" db="EMBL/GenBank/DDBJ databases">
        <title>Characterization of fructooligosaccharide metabolism and fructooligosaccharide-degrading enzymes in human commensal butyrate producers.</title>
        <authorList>
            <person name="Tanno H."/>
            <person name="Fujii T."/>
            <person name="Hirano K."/>
            <person name="Maeno S."/>
            <person name="Tonozuka T."/>
            <person name="Sakamoto M."/>
            <person name="Ohkuma M."/>
            <person name="Tochio T."/>
            <person name="Endo A."/>
        </authorList>
    </citation>
    <scope>NUCLEOTIDE SEQUENCE</scope>
    <source>
        <strain evidence="2">JCM 31265</strain>
    </source>
</reference>
<dbReference type="AlphaFoldDB" id="A0AAI9K196"/>
<dbReference type="RefSeq" id="WP_055223298.1">
    <property type="nucleotide sequence ID" value="NZ_BLYL01000003.1"/>
</dbReference>
<proteinExistence type="predicted"/>
<organism evidence="2 3">
    <name type="scientific">Coprococcus eutactus</name>
    <dbReference type="NCBI Taxonomy" id="33043"/>
    <lineage>
        <taxon>Bacteria</taxon>
        <taxon>Bacillati</taxon>
        <taxon>Bacillota</taxon>
        <taxon>Clostridia</taxon>
        <taxon>Lachnospirales</taxon>
        <taxon>Lachnospiraceae</taxon>
        <taxon>Coprococcus</taxon>
    </lineage>
</organism>
<protein>
    <submittedName>
        <fullName evidence="2">Uncharacterized protein</fullName>
    </submittedName>
</protein>
<accession>A0AAI9K196</accession>
<evidence type="ECO:0000313" key="3">
    <source>
        <dbReference type="Proteomes" id="UP000660047"/>
    </source>
</evidence>
<dbReference type="Proteomes" id="UP000660047">
    <property type="component" value="Unassembled WGS sequence"/>
</dbReference>
<evidence type="ECO:0000313" key="2">
    <source>
        <dbReference type="EMBL" id="GFO93759.1"/>
    </source>
</evidence>
<name>A0AAI9K196_9FIRM</name>
<gene>
    <name evidence="2" type="ORF">COEU31_08050</name>
</gene>
<comment type="caution">
    <text evidence="2">The sequence shown here is derived from an EMBL/GenBank/DDBJ whole genome shotgun (WGS) entry which is preliminary data.</text>
</comment>
<feature type="region of interest" description="Disordered" evidence="1">
    <location>
        <begin position="111"/>
        <end position="142"/>
    </location>
</feature>
<evidence type="ECO:0000256" key="1">
    <source>
        <dbReference type="SAM" id="MobiDB-lite"/>
    </source>
</evidence>
<sequence length="160" mass="18513">MFNGNFHHPLDNLIKDDRLFMMEAILPFVDDRMKAPLAMYIKIMELQTILNALRDTNYVNSCGLHKDINNQDDILSSLAGCGFPDIRDQFASMKKAIDMMKTMEAMNTQQSTDSLYRHYQSRTASETEGEENYDNTESQSSQDIYSSVKDLFEKYDMEGY</sequence>